<keyword evidence="2" id="KW-1185">Reference proteome</keyword>
<protein>
    <submittedName>
        <fullName evidence="1">Uncharacterized protein</fullName>
    </submittedName>
</protein>
<organism evidence="1 2">
    <name type="scientific">Catenuloplanes nepalensis</name>
    <dbReference type="NCBI Taxonomy" id="587533"/>
    <lineage>
        <taxon>Bacteria</taxon>
        <taxon>Bacillati</taxon>
        <taxon>Actinomycetota</taxon>
        <taxon>Actinomycetes</taxon>
        <taxon>Micromonosporales</taxon>
        <taxon>Micromonosporaceae</taxon>
        <taxon>Catenuloplanes</taxon>
    </lineage>
</organism>
<evidence type="ECO:0000313" key="1">
    <source>
        <dbReference type="EMBL" id="MDP9797639.1"/>
    </source>
</evidence>
<name>A0ABT9N1R9_9ACTN</name>
<comment type="caution">
    <text evidence="1">The sequence shown here is derived from an EMBL/GenBank/DDBJ whole genome shotgun (WGS) entry which is preliminary data.</text>
</comment>
<dbReference type="EMBL" id="JAUSRA010000001">
    <property type="protein sequence ID" value="MDP9797639.1"/>
    <property type="molecule type" value="Genomic_DNA"/>
</dbReference>
<sequence length="30" mass="3177">MRGDPAAAETRLPPGAGVATMARMPYVLYL</sequence>
<dbReference type="Proteomes" id="UP001240984">
    <property type="component" value="Unassembled WGS sequence"/>
</dbReference>
<accession>A0ABT9N1R9</accession>
<gene>
    <name evidence="1" type="ORF">J2S43_006151</name>
</gene>
<reference evidence="1 2" key="1">
    <citation type="submission" date="2023-07" db="EMBL/GenBank/DDBJ databases">
        <title>Sequencing the genomes of 1000 actinobacteria strains.</title>
        <authorList>
            <person name="Klenk H.-P."/>
        </authorList>
    </citation>
    <scope>NUCLEOTIDE SEQUENCE [LARGE SCALE GENOMIC DNA]</scope>
    <source>
        <strain evidence="1 2">DSM 44710</strain>
    </source>
</reference>
<proteinExistence type="predicted"/>
<evidence type="ECO:0000313" key="2">
    <source>
        <dbReference type="Proteomes" id="UP001240984"/>
    </source>
</evidence>